<dbReference type="OrthoDB" id="989156at2759"/>
<evidence type="ECO:0000313" key="1">
    <source>
        <dbReference type="EMBL" id="MBA0855952.1"/>
    </source>
</evidence>
<evidence type="ECO:0000313" key="2">
    <source>
        <dbReference type="Proteomes" id="UP000593576"/>
    </source>
</evidence>
<sequence length="74" mass="8459">MHAKKRVRVDSLDVCSSYSHDSTITFGRLIRICKRKTLSGELCGCFRMRSCISVEILTGFLYLEFGELLVMPHC</sequence>
<gene>
    <name evidence="1" type="ORF">Goshw_021608</name>
</gene>
<dbReference type="EMBL" id="JABFAF010000005">
    <property type="protein sequence ID" value="MBA0855952.1"/>
    <property type="molecule type" value="Genomic_DNA"/>
</dbReference>
<dbReference type="AlphaFoldDB" id="A0A7J9LAZ0"/>
<accession>A0A7J9LAZ0</accession>
<organism evidence="1 2">
    <name type="scientific">Gossypium schwendimanii</name>
    <name type="common">Cotton</name>
    <dbReference type="NCBI Taxonomy" id="34291"/>
    <lineage>
        <taxon>Eukaryota</taxon>
        <taxon>Viridiplantae</taxon>
        <taxon>Streptophyta</taxon>
        <taxon>Embryophyta</taxon>
        <taxon>Tracheophyta</taxon>
        <taxon>Spermatophyta</taxon>
        <taxon>Magnoliopsida</taxon>
        <taxon>eudicotyledons</taxon>
        <taxon>Gunneridae</taxon>
        <taxon>Pentapetalae</taxon>
        <taxon>rosids</taxon>
        <taxon>malvids</taxon>
        <taxon>Malvales</taxon>
        <taxon>Malvaceae</taxon>
        <taxon>Malvoideae</taxon>
        <taxon>Gossypium</taxon>
    </lineage>
</organism>
<name>A0A7J9LAZ0_GOSSC</name>
<dbReference type="Proteomes" id="UP000593576">
    <property type="component" value="Unassembled WGS sequence"/>
</dbReference>
<comment type="caution">
    <text evidence="1">The sequence shown here is derived from an EMBL/GenBank/DDBJ whole genome shotgun (WGS) entry which is preliminary data.</text>
</comment>
<reference evidence="1 2" key="1">
    <citation type="journal article" date="2019" name="Genome Biol. Evol.">
        <title>Insights into the evolution of the New World diploid cottons (Gossypium, subgenus Houzingenia) based on genome sequencing.</title>
        <authorList>
            <person name="Grover C.E."/>
            <person name="Arick M.A. 2nd"/>
            <person name="Thrash A."/>
            <person name="Conover J.L."/>
            <person name="Sanders W.S."/>
            <person name="Peterson D.G."/>
            <person name="Frelichowski J.E."/>
            <person name="Scheffler J.A."/>
            <person name="Scheffler B.E."/>
            <person name="Wendel J.F."/>
        </authorList>
    </citation>
    <scope>NUCLEOTIDE SEQUENCE [LARGE SCALE GENOMIC DNA]</scope>
    <source>
        <strain evidence="1">1</strain>
        <tissue evidence="1">Leaf</tissue>
    </source>
</reference>
<proteinExistence type="predicted"/>
<protein>
    <submittedName>
        <fullName evidence="1">Uncharacterized protein</fullName>
    </submittedName>
</protein>
<keyword evidence="2" id="KW-1185">Reference proteome</keyword>